<dbReference type="InterPro" id="IPR014756">
    <property type="entry name" value="Ig_E-set"/>
</dbReference>
<evidence type="ECO:0000256" key="2">
    <source>
        <dbReference type="ARBA" id="ARBA00022525"/>
    </source>
</evidence>
<evidence type="ECO:0000256" key="3">
    <source>
        <dbReference type="ARBA" id="ARBA00022729"/>
    </source>
</evidence>
<dbReference type="EMBL" id="CP095071">
    <property type="protein sequence ID" value="UOQ85803.1"/>
    <property type="molecule type" value="Genomic_DNA"/>
</dbReference>
<sequence length="917" mass="101684">MLGKMKLEHVRSLALMILLIAFALLMMVLQAHSVYATSAITIDSHAEGQSVPVGVERISGTYTKTYNMEIVINGVKVVKVQTDDPDGDNVGIWYYDLDTSTYDGEIELMIKGQDTVTRSNAWSTLHVNVDNAEANVPALSIEKPADGSSVKGDVNIKIAVEAKNKINRVEVRINGGTWKEASLKGKYYKYKWNTSDIGDKTSSIETRAIDSNGNTGKSSTSYVKVGKGTSETTTAVDQDRSMWIWENASYNLLLNPGSRTVLDAMAKDTTTFNQDPITTLYFGVDTFDGMDMLEDEREKVRDFVSWAHNKGYKIHALIAGGTNPPYFGAYTRYHDLAIGEFEKVLNYNISSSPNERFDGVNVDTEPYILPDFKSAYPSVQIQYLNYFEKLMQRRDTAGYSLLVGAAIPRWYDSSSNAENIEWNGNTKWMSQHIQDIADYISIMDYWDVADDSPGIIPDAQGEIDYANQIGKPNSVIIGVETKDIANGGDPETISFREEGRTYMEAELDKVYQAFNGEEAFGGIALHHYDEIRALPSAWGPNGYFWEPPADSIAPSALSENPAASSFDFQGIHLEYGRASDNTEVESYNIYRSTDSDFTPDASNLAGTERGLTYTDVGLLPNTRYYYKVAAVDVQGNIGPFSEETSAMTDDTTLKPMIINSMDVSYEESKGKVTLQVVDKETLEGIQAEVHGRFTHMAGKFISATADEKGVASAVSESVVQDWGEIGFEPRRIVSDGYYWAQAYDDPHQMSTTWSQEIVTVTEDAYVRGGSYADMNYGADSAIQIKDVAGSNYYDRLGFFKFDLTSSADSPINSAVLYFHTSTSVVTLPVTIMGLSTDSWNENSITWNNQPALREDDAIIGAIEVDKAGWYSIDVTNFITNQTEDKVASFKLSDQAATDRLFMIDSKENKNPAYLVIQ</sequence>
<feature type="domain" description="Fibronectin type-III" evidence="4">
    <location>
        <begin position="553"/>
        <end position="651"/>
    </location>
</feature>
<protein>
    <submittedName>
        <fullName evidence="5">DNRLRE domain-containing protein</fullName>
    </submittedName>
</protein>
<dbReference type="SUPFAM" id="SSF81296">
    <property type="entry name" value="E set domains"/>
    <property type="match status" value="1"/>
</dbReference>
<keyword evidence="3" id="KW-0732">Signal</keyword>
<evidence type="ECO:0000313" key="5">
    <source>
        <dbReference type="EMBL" id="UOQ85803.1"/>
    </source>
</evidence>
<dbReference type="PROSITE" id="PS50853">
    <property type="entry name" value="FN3"/>
    <property type="match status" value="1"/>
</dbReference>
<dbReference type="Gene3D" id="2.60.40.10">
    <property type="entry name" value="Immunoglobulins"/>
    <property type="match status" value="2"/>
</dbReference>
<evidence type="ECO:0000256" key="1">
    <source>
        <dbReference type="ARBA" id="ARBA00004613"/>
    </source>
</evidence>
<evidence type="ECO:0000259" key="4">
    <source>
        <dbReference type="PROSITE" id="PS50853"/>
    </source>
</evidence>
<accession>A0ABY4GNN2</accession>
<dbReference type="Proteomes" id="UP000831537">
    <property type="component" value="Chromosome"/>
</dbReference>
<dbReference type="SUPFAM" id="SSF51445">
    <property type="entry name" value="(Trans)glycosidases"/>
    <property type="match status" value="1"/>
</dbReference>
<dbReference type="RefSeq" id="WP_244746044.1">
    <property type="nucleotide sequence ID" value="NZ_CP095071.1"/>
</dbReference>
<dbReference type="Pfam" id="PF17957">
    <property type="entry name" value="Big_7"/>
    <property type="match status" value="1"/>
</dbReference>
<name>A0ABY4GNN2_9BACI</name>
<organism evidence="5 6">
    <name type="scientific">Gracilibacillus salinarum</name>
    <dbReference type="NCBI Taxonomy" id="2932255"/>
    <lineage>
        <taxon>Bacteria</taxon>
        <taxon>Bacillati</taxon>
        <taxon>Bacillota</taxon>
        <taxon>Bacilli</taxon>
        <taxon>Bacillales</taxon>
        <taxon>Bacillaceae</taxon>
        <taxon>Gracilibacillus</taxon>
    </lineage>
</organism>
<dbReference type="InterPro" id="IPR036116">
    <property type="entry name" value="FN3_sf"/>
</dbReference>
<dbReference type="InterPro" id="IPR055372">
    <property type="entry name" value="CBM96"/>
</dbReference>
<dbReference type="SUPFAM" id="SSF49265">
    <property type="entry name" value="Fibronectin type III"/>
    <property type="match status" value="1"/>
</dbReference>
<dbReference type="Pfam" id="PF24517">
    <property type="entry name" value="CBM96"/>
    <property type="match status" value="1"/>
</dbReference>
<dbReference type="CDD" id="cd00063">
    <property type="entry name" value="FN3"/>
    <property type="match status" value="1"/>
</dbReference>
<gene>
    <name evidence="5" type="ORF">MUN87_02540</name>
</gene>
<keyword evidence="2" id="KW-0964">Secreted</keyword>
<dbReference type="NCBIfam" id="NF033679">
    <property type="entry name" value="DNRLRE_dom"/>
    <property type="match status" value="1"/>
</dbReference>
<dbReference type="InterPro" id="IPR003961">
    <property type="entry name" value="FN3_dom"/>
</dbReference>
<dbReference type="InterPro" id="IPR017853">
    <property type="entry name" value="GH"/>
</dbReference>
<evidence type="ECO:0000313" key="6">
    <source>
        <dbReference type="Proteomes" id="UP000831537"/>
    </source>
</evidence>
<proteinExistence type="predicted"/>
<comment type="subcellular location">
    <subcellularLocation>
        <location evidence="1">Secreted</location>
    </subcellularLocation>
</comment>
<keyword evidence="6" id="KW-1185">Reference proteome</keyword>
<dbReference type="InterPro" id="IPR013783">
    <property type="entry name" value="Ig-like_fold"/>
</dbReference>
<reference evidence="5 6" key="1">
    <citation type="submission" date="2022-04" db="EMBL/GenBank/DDBJ databases">
        <title>Gracilibacillus sp. isolated from saltern.</title>
        <authorList>
            <person name="Won M."/>
            <person name="Lee C.-M."/>
            <person name="Woen H.-Y."/>
            <person name="Kwon S.-W."/>
        </authorList>
    </citation>
    <scope>NUCLEOTIDE SEQUENCE [LARGE SCALE GENOMIC DNA]</scope>
    <source>
        <strain evidence="5 6">SSPM10-3</strain>
    </source>
</reference>